<dbReference type="GO" id="GO:0005737">
    <property type="term" value="C:cytoplasm"/>
    <property type="evidence" value="ECO:0007669"/>
    <property type="project" value="TreeGrafter"/>
</dbReference>
<gene>
    <name evidence="2" type="ORF">ASTO00021_LOCUS14604</name>
</gene>
<evidence type="ECO:0000256" key="1">
    <source>
        <dbReference type="ARBA" id="ARBA00010105"/>
    </source>
</evidence>
<dbReference type="Pfam" id="PF03690">
    <property type="entry name" value="MYG1_exonuc"/>
    <property type="match status" value="1"/>
</dbReference>
<organism evidence="2">
    <name type="scientific">Aplanochytrium stocchinoi</name>
    <dbReference type="NCBI Taxonomy" id="215587"/>
    <lineage>
        <taxon>Eukaryota</taxon>
        <taxon>Sar</taxon>
        <taxon>Stramenopiles</taxon>
        <taxon>Bigyra</taxon>
        <taxon>Labyrinthulomycetes</taxon>
        <taxon>Thraustochytrida</taxon>
        <taxon>Thraustochytriidae</taxon>
        <taxon>Aplanochytrium</taxon>
    </lineage>
</organism>
<dbReference type="EMBL" id="HBIN01019144">
    <property type="protein sequence ID" value="CAE0444554.1"/>
    <property type="molecule type" value="Transcribed_RNA"/>
</dbReference>
<evidence type="ECO:0000313" key="2">
    <source>
        <dbReference type="EMBL" id="CAE0444554.1"/>
    </source>
</evidence>
<comment type="similarity">
    <text evidence="1">Belongs to the MYG1 family.</text>
</comment>
<sequence>MHQSHILSIPKMLIHPLARATTTSLQVAGTLQALKTNRPIGTHDGTFHCDEALACGLLKLLPEFAEKDILRTRNEEILKECEVVVDVGATYDPDNLRFDHHQRSFETKFEDNRCTKLSSAGLVYKHFGKRIISTIATHHKIELNETIEDKIYTKVYSSFIEHVDAIDNGVPAMTGDKNYDVTTSLSARVGSLNPQWNQEYGDMSKGEFTCLQFKHAVDMTLNEFINCVSRLLLHWLPAREYVERAVKNRESVHESKRIIKLEKSVPWTAHLFELEAEILQENKEKLAYVLYQRDSGDWSVQCVPEELGSFTSRLPLPIPYRGLRDDELSKAWGIPDCIFVHASGFIGGNKTYEGALEMASKSLQLHNVNTK</sequence>
<dbReference type="PANTHER" id="PTHR11215:SF1">
    <property type="entry name" value="MYG1 EXONUCLEASE"/>
    <property type="match status" value="1"/>
</dbReference>
<reference evidence="2" key="1">
    <citation type="submission" date="2021-01" db="EMBL/GenBank/DDBJ databases">
        <authorList>
            <person name="Corre E."/>
            <person name="Pelletier E."/>
            <person name="Niang G."/>
            <person name="Scheremetjew M."/>
            <person name="Finn R."/>
            <person name="Kale V."/>
            <person name="Holt S."/>
            <person name="Cochrane G."/>
            <person name="Meng A."/>
            <person name="Brown T."/>
            <person name="Cohen L."/>
        </authorList>
    </citation>
    <scope>NUCLEOTIDE SEQUENCE</scope>
    <source>
        <strain evidence="2">GSBS06</strain>
    </source>
</reference>
<evidence type="ECO:0008006" key="3">
    <source>
        <dbReference type="Google" id="ProtNLM"/>
    </source>
</evidence>
<dbReference type="AlphaFoldDB" id="A0A7S3PMV3"/>
<dbReference type="PANTHER" id="PTHR11215">
    <property type="entry name" value="METAL DEPENDENT HYDROLASE - RELATED"/>
    <property type="match status" value="1"/>
</dbReference>
<accession>A0A7S3PMV3</accession>
<proteinExistence type="inferred from homology"/>
<dbReference type="InterPro" id="IPR003226">
    <property type="entry name" value="MYG1_exonuclease"/>
</dbReference>
<dbReference type="GO" id="GO:0005634">
    <property type="term" value="C:nucleus"/>
    <property type="evidence" value="ECO:0007669"/>
    <property type="project" value="TreeGrafter"/>
</dbReference>
<protein>
    <recommendedName>
        <fullName evidence="3">Metal-dependent protein hydrolase</fullName>
    </recommendedName>
</protein>
<name>A0A7S3PMV3_9STRA</name>